<organism evidence="1">
    <name type="scientific">Eutreptiella gymnastica</name>
    <dbReference type="NCBI Taxonomy" id="73025"/>
    <lineage>
        <taxon>Eukaryota</taxon>
        <taxon>Discoba</taxon>
        <taxon>Euglenozoa</taxon>
        <taxon>Euglenida</taxon>
        <taxon>Spirocuta</taxon>
        <taxon>Euglenophyceae</taxon>
        <taxon>Eutreptiales</taxon>
        <taxon>Eutreptiaceae</taxon>
        <taxon>Eutreptiella</taxon>
    </lineage>
</organism>
<accession>A0A7S4LFT4</accession>
<dbReference type="EMBL" id="HBJA01109160">
    <property type="protein sequence ID" value="CAE0826417.1"/>
    <property type="molecule type" value="Transcribed_RNA"/>
</dbReference>
<name>A0A7S4LFT4_9EUGL</name>
<gene>
    <name evidence="1" type="ORF">EGYM00163_LOCUS37674</name>
</gene>
<protein>
    <submittedName>
        <fullName evidence="1">Uncharacterized protein</fullName>
    </submittedName>
</protein>
<sequence>MQPVGESLAEAVATCCMGLQNQSYYYCASTVSLEVIYLSMKTVHRKRSVCGAVAAITERVDLSSLTWYRTLPLSPPLDRPTLAFHADCQAMKATIILVEQEAPAYAPQGTNCITMYNYTQARDNVKINPFCSNEKKGT</sequence>
<reference evidence="1" key="1">
    <citation type="submission" date="2021-01" db="EMBL/GenBank/DDBJ databases">
        <authorList>
            <person name="Corre E."/>
            <person name="Pelletier E."/>
            <person name="Niang G."/>
            <person name="Scheremetjew M."/>
            <person name="Finn R."/>
            <person name="Kale V."/>
            <person name="Holt S."/>
            <person name="Cochrane G."/>
            <person name="Meng A."/>
            <person name="Brown T."/>
            <person name="Cohen L."/>
        </authorList>
    </citation>
    <scope>NUCLEOTIDE SEQUENCE</scope>
    <source>
        <strain evidence="1">CCMP1594</strain>
    </source>
</reference>
<dbReference type="AlphaFoldDB" id="A0A7S4LFT4"/>
<proteinExistence type="predicted"/>
<evidence type="ECO:0000313" key="1">
    <source>
        <dbReference type="EMBL" id="CAE0826417.1"/>
    </source>
</evidence>